<dbReference type="GO" id="GO:0012505">
    <property type="term" value="C:endomembrane system"/>
    <property type="evidence" value="ECO:0007669"/>
    <property type="project" value="UniProtKB-SubCell"/>
</dbReference>
<reference evidence="7" key="1">
    <citation type="submission" date="2016-04" db="EMBL/GenBank/DDBJ databases">
        <authorList>
            <person name="Evans L.H."/>
            <person name="Alamgir A."/>
            <person name="Owens N."/>
            <person name="Weber N.D."/>
            <person name="Virtaneva K."/>
            <person name="Barbian K."/>
            <person name="Babar A."/>
            <person name="Rosenke K."/>
        </authorList>
    </citation>
    <scope>NUCLEOTIDE SEQUENCE</scope>
    <source>
        <strain evidence="7">86</strain>
    </source>
</reference>
<evidence type="ECO:0000256" key="1">
    <source>
        <dbReference type="ARBA" id="ARBA00004127"/>
    </source>
</evidence>
<evidence type="ECO:0000256" key="5">
    <source>
        <dbReference type="SAM" id="Phobius"/>
    </source>
</evidence>
<sequence length="154" mass="17047">MRARPKRRAAPVKREIVALSLAARDPRVPWPAKLLAAATVAYAVSPIDLIPDFIPVIGYLDDAILLPLAVWLALWLIPASLMVEVRAEAEQRIEKHSGRKAGWAIGALWLGLAAWAGWVSLREGDLALIINRVVSTRNRLPPVPCCRPDRVEQR</sequence>
<feature type="domain" description="DUF1232" evidence="6">
    <location>
        <begin position="32"/>
        <end position="68"/>
    </location>
</feature>
<accession>A0A212JEN0</accession>
<keyword evidence="2 5" id="KW-0812">Transmembrane</keyword>
<keyword evidence="4 5" id="KW-0472">Membrane</keyword>
<evidence type="ECO:0000313" key="7">
    <source>
        <dbReference type="EMBL" id="SBV97725.1"/>
    </source>
</evidence>
<evidence type="ECO:0000256" key="3">
    <source>
        <dbReference type="ARBA" id="ARBA00022989"/>
    </source>
</evidence>
<organism evidence="7">
    <name type="scientific">uncultured Alphaproteobacteria bacterium</name>
    <dbReference type="NCBI Taxonomy" id="91750"/>
    <lineage>
        <taxon>Bacteria</taxon>
        <taxon>Pseudomonadati</taxon>
        <taxon>Pseudomonadota</taxon>
        <taxon>Alphaproteobacteria</taxon>
        <taxon>environmental samples</taxon>
    </lineage>
</organism>
<evidence type="ECO:0000256" key="4">
    <source>
        <dbReference type="ARBA" id="ARBA00023136"/>
    </source>
</evidence>
<keyword evidence="3 5" id="KW-1133">Transmembrane helix</keyword>
<dbReference type="AlphaFoldDB" id="A0A212JEN0"/>
<evidence type="ECO:0000256" key="2">
    <source>
        <dbReference type="ARBA" id="ARBA00022692"/>
    </source>
</evidence>
<gene>
    <name evidence="7" type="ORF">KL86APRO_10922</name>
</gene>
<protein>
    <recommendedName>
        <fullName evidence="6">DUF1232 domain-containing protein</fullName>
    </recommendedName>
</protein>
<dbReference type="InterPro" id="IPR010652">
    <property type="entry name" value="DUF1232"/>
</dbReference>
<proteinExistence type="predicted"/>
<feature type="transmembrane region" description="Helical" evidence="5">
    <location>
        <begin position="103"/>
        <end position="121"/>
    </location>
</feature>
<evidence type="ECO:0000259" key="6">
    <source>
        <dbReference type="Pfam" id="PF06803"/>
    </source>
</evidence>
<name>A0A212JEN0_9PROT</name>
<comment type="subcellular location">
    <subcellularLocation>
        <location evidence="1">Endomembrane system</location>
        <topology evidence="1">Multi-pass membrane protein</topology>
    </subcellularLocation>
</comment>
<dbReference type="Pfam" id="PF06803">
    <property type="entry name" value="DUF1232"/>
    <property type="match status" value="1"/>
</dbReference>
<dbReference type="EMBL" id="FLUO01000001">
    <property type="protein sequence ID" value="SBV97725.1"/>
    <property type="molecule type" value="Genomic_DNA"/>
</dbReference>